<dbReference type="RefSeq" id="WP_036757249.1">
    <property type="nucleotide sequence ID" value="NZ_JAGSGC010000024.1"/>
</dbReference>
<feature type="region of interest" description="Disordered" evidence="1">
    <location>
        <begin position="51"/>
        <end position="71"/>
    </location>
</feature>
<organism evidence="2 3">
    <name type="scientific">Photobacterium galatheae</name>
    <dbReference type="NCBI Taxonomy" id="1654360"/>
    <lineage>
        <taxon>Bacteria</taxon>
        <taxon>Pseudomonadati</taxon>
        <taxon>Pseudomonadota</taxon>
        <taxon>Gammaproteobacteria</taxon>
        <taxon>Vibrionales</taxon>
        <taxon>Vibrionaceae</taxon>
        <taxon>Photobacterium</taxon>
    </lineage>
</organism>
<gene>
    <name evidence="2" type="ORF">EA58_21085</name>
</gene>
<evidence type="ECO:0000313" key="2">
    <source>
        <dbReference type="EMBL" id="KDM89703.1"/>
    </source>
</evidence>
<name>A0A066RQQ7_9GAMM</name>
<evidence type="ECO:0000313" key="3">
    <source>
        <dbReference type="Proteomes" id="UP000027192"/>
    </source>
</evidence>
<comment type="caution">
    <text evidence="2">The sequence shown here is derived from an EMBL/GenBank/DDBJ whole genome shotgun (WGS) entry which is preliminary data.</text>
</comment>
<dbReference type="OrthoDB" id="5864577at2"/>
<dbReference type="STRING" id="1654360.EA58_21085"/>
<accession>A0A066RQQ7</accession>
<protein>
    <recommendedName>
        <fullName evidence="4">Virion morphogenesis protein</fullName>
    </recommendedName>
</protein>
<evidence type="ECO:0008006" key="4">
    <source>
        <dbReference type="Google" id="ProtNLM"/>
    </source>
</evidence>
<proteinExistence type="predicted"/>
<dbReference type="AlphaFoldDB" id="A0A066RQQ7"/>
<feature type="compositionally biased region" description="Basic and acidic residues" evidence="1">
    <location>
        <begin position="51"/>
        <end position="67"/>
    </location>
</feature>
<sequence>MKPVITLNASDAVSARKALEALALSPKKRFWLLKDLGRWEIRQTKSRIRRQKDVNGKPFEKRKRGEEPVLPSFTHGMEPYVQDRLMLNLTWKSKAKGQKAAANHLGHIEHMTAAGHIKKMNKRGEPDYDAPATDEQAIALRRLGYKLKRKGGGYNRLSKRNIARRMTIGQAGVIIRMMRTGSRKGKQSWTIENPQREFLGTSKERVRARLVQNIEKARQRR</sequence>
<keyword evidence="3" id="KW-1185">Reference proteome</keyword>
<reference evidence="2 3" key="1">
    <citation type="submission" date="2014-04" db="EMBL/GenBank/DDBJ databases">
        <title>Draft genome sequence of Photobacterium halotolerans S2753: a solonamide, ngercheumicin and holomycin producer.</title>
        <authorList>
            <person name="Machado H.R."/>
            <person name="Gram L."/>
        </authorList>
    </citation>
    <scope>NUCLEOTIDE SEQUENCE [LARGE SCALE GENOMIC DNA]</scope>
    <source>
        <strain evidence="2 3">S2753</strain>
    </source>
</reference>
<dbReference type="EMBL" id="JMIB01000045">
    <property type="protein sequence ID" value="KDM89703.1"/>
    <property type="molecule type" value="Genomic_DNA"/>
</dbReference>
<evidence type="ECO:0000256" key="1">
    <source>
        <dbReference type="SAM" id="MobiDB-lite"/>
    </source>
</evidence>
<dbReference type="Proteomes" id="UP000027192">
    <property type="component" value="Unassembled WGS sequence"/>
</dbReference>